<keyword evidence="3" id="KW-1185">Reference proteome</keyword>
<dbReference type="Proteomes" id="UP001499987">
    <property type="component" value="Unassembled WGS sequence"/>
</dbReference>
<comment type="caution">
    <text evidence="2">The sequence shown here is derived from an EMBL/GenBank/DDBJ whole genome shotgun (WGS) entry which is preliminary data.</text>
</comment>
<dbReference type="RefSeq" id="WP_344623892.1">
    <property type="nucleotide sequence ID" value="NZ_BAAALD010000021.1"/>
</dbReference>
<dbReference type="Gene3D" id="2.60.20.10">
    <property type="entry name" value="Crystallins"/>
    <property type="match status" value="1"/>
</dbReference>
<sequence length="215" mass="22704">MRSFRMLAVATAAVGALAMAAPAAMAAPVPSGSVQQSTGSPDKVPSKPVIATYKGKKIDLSKGWSGAKVCTEVTGGAVYCHDSLAEADKALAAIDPAAAATAEQAPALKNDTVLSPQAIADCSYGWACLFEHSDYSGRMLRWSDAGTKNLSDWSFRDQASSACVNRKSGGMTVYDDRSWQPDPEINLGNLGCYDFTAIGYVYGGNWNDKADYVRL</sequence>
<evidence type="ECO:0008006" key="4">
    <source>
        <dbReference type="Google" id="ProtNLM"/>
    </source>
</evidence>
<feature type="signal peptide" evidence="1">
    <location>
        <begin position="1"/>
        <end position="26"/>
    </location>
</feature>
<keyword evidence="1" id="KW-0732">Signal</keyword>
<reference evidence="3" key="1">
    <citation type="journal article" date="2019" name="Int. J. Syst. Evol. Microbiol.">
        <title>The Global Catalogue of Microorganisms (GCM) 10K type strain sequencing project: providing services to taxonomists for standard genome sequencing and annotation.</title>
        <authorList>
            <consortium name="The Broad Institute Genomics Platform"/>
            <consortium name="The Broad Institute Genome Sequencing Center for Infectious Disease"/>
            <person name="Wu L."/>
            <person name="Ma J."/>
        </authorList>
    </citation>
    <scope>NUCLEOTIDE SEQUENCE [LARGE SCALE GENOMIC DNA]</scope>
    <source>
        <strain evidence="3">JCM 13002</strain>
    </source>
</reference>
<proteinExistence type="predicted"/>
<feature type="chain" id="PRO_5047285477" description="Peptidase inhibitor family I36" evidence="1">
    <location>
        <begin position="27"/>
        <end position="215"/>
    </location>
</feature>
<accession>A0ABP4E3T4</accession>
<evidence type="ECO:0000256" key="1">
    <source>
        <dbReference type="SAM" id="SignalP"/>
    </source>
</evidence>
<name>A0ABP4E3T4_9ACTN</name>
<dbReference type="EMBL" id="BAAALD010000021">
    <property type="protein sequence ID" value="GAA1083176.1"/>
    <property type="molecule type" value="Genomic_DNA"/>
</dbReference>
<dbReference type="Pfam" id="PF03995">
    <property type="entry name" value="Inhibitor_I36"/>
    <property type="match status" value="1"/>
</dbReference>
<gene>
    <name evidence="2" type="ORF">GCM10009663_27850</name>
</gene>
<protein>
    <recommendedName>
        <fullName evidence="4">Peptidase inhibitor family I36</fullName>
    </recommendedName>
</protein>
<organism evidence="2 3">
    <name type="scientific">Kitasatospora arboriphila</name>
    <dbReference type="NCBI Taxonomy" id="258052"/>
    <lineage>
        <taxon>Bacteria</taxon>
        <taxon>Bacillati</taxon>
        <taxon>Actinomycetota</taxon>
        <taxon>Actinomycetes</taxon>
        <taxon>Kitasatosporales</taxon>
        <taxon>Streptomycetaceae</taxon>
        <taxon>Kitasatospora</taxon>
    </lineage>
</organism>
<evidence type="ECO:0000313" key="2">
    <source>
        <dbReference type="EMBL" id="GAA1083176.1"/>
    </source>
</evidence>
<evidence type="ECO:0000313" key="3">
    <source>
        <dbReference type="Proteomes" id="UP001499987"/>
    </source>
</evidence>